<evidence type="ECO:0000313" key="3">
    <source>
        <dbReference type="Proteomes" id="UP000541426"/>
    </source>
</evidence>
<dbReference type="AlphaFoldDB" id="A0A7W6DMX0"/>
<feature type="transmembrane region" description="Helical" evidence="1">
    <location>
        <begin position="12"/>
        <end position="30"/>
    </location>
</feature>
<protein>
    <submittedName>
        <fullName evidence="2">Rod shape-determining protein MreD</fullName>
    </submittedName>
</protein>
<feature type="transmembrane region" description="Helical" evidence="1">
    <location>
        <begin position="144"/>
        <end position="162"/>
    </location>
</feature>
<evidence type="ECO:0000256" key="1">
    <source>
        <dbReference type="SAM" id="Phobius"/>
    </source>
</evidence>
<keyword evidence="3" id="KW-1185">Reference proteome</keyword>
<keyword evidence="1" id="KW-0812">Transmembrane</keyword>
<organism evidence="2 3">
    <name type="scientific">Sagittula marina</name>
    <dbReference type="NCBI Taxonomy" id="943940"/>
    <lineage>
        <taxon>Bacteria</taxon>
        <taxon>Pseudomonadati</taxon>
        <taxon>Pseudomonadota</taxon>
        <taxon>Alphaproteobacteria</taxon>
        <taxon>Rhodobacterales</taxon>
        <taxon>Roseobacteraceae</taxon>
        <taxon>Sagittula</taxon>
    </lineage>
</organism>
<keyword evidence="1" id="KW-1133">Transmembrane helix</keyword>
<dbReference type="RefSeq" id="WP_183966101.1">
    <property type="nucleotide sequence ID" value="NZ_BAABBZ010000007.1"/>
</dbReference>
<feature type="transmembrane region" description="Helical" evidence="1">
    <location>
        <begin position="81"/>
        <end position="97"/>
    </location>
</feature>
<accession>A0A7W6DMX0</accession>
<name>A0A7W6DMX0_9RHOB</name>
<sequence length="179" mass="19692">MAENSPARLWTLRALYPALALLIIFVHLLPLRMLPAGLAGPDILTALTLAWALRRPDYVPALSIAGVMLLCDLLLQRPPGLWSLLVLLAAEFLKSRARDLRKNTFVAEWLAFATALLTITVLYRLTLAILMISEGMLSLSVIQYGMTVMAYPLVTAVSYIAFGVRRSAPGEYDHAGRSL</sequence>
<feature type="transmembrane region" description="Helical" evidence="1">
    <location>
        <begin position="109"/>
        <end position="132"/>
    </location>
</feature>
<proteinExistence type="predicted"/>
<reference evidence="2 3" key="1">
    <citation type="submission" date="2020-08" db="EMBL/GenBank/DDBJ databases">
        <title>Genomic Encyclopedia of Type Strains, Phase IV (KMG-IV): sequencing the most valuable type-strain genomes for metagenomic binning, comparative biology and taxonomic classification.</title>
        <authorList>
            <person name="Goeker M."/>
        </authorList>
    </citation>
    <scope>NUCLEOTIDE SEQUENCE [LARGE SCALE GENOMIC DNA]</scope>
    <source>
        <strain evidence="2 3">DSM 102235</strain>
    </source>
</reference>
<dbReference type="Proteomes" id="UP000541426">
    <property type="component" value="Unassembled WGS sequence"/>
</dbReference>
<evidence type="ECO:0000313" key="2">
    <source>
        <dbReference type="EMBL" id="MBB3986035.1"/>
    </source>
</evidence>
<keyword evidence="1" id="KW-0472">Membrane</keyword>
<comment type="caution">
    <text evidence="2">The sequence shown here is derived from an EMBL/GenBank/DDBJ whole genome shotgun (WGS) entry which is preliminary data.</text>
</comment>
<gene>
    <name evidence="2" type="ORF">GGQ68_002373</name>
</gene>
<dbReference type="EMBL" id="JACIEJ010000005">
    <property type="protein sequence ID" value="MBB3986035.1"/>
    <property type="molecule type" value="Genomic_DNA"/>
</dbReference>